<sequence length="228" mass="23986">MKLDAGNQVASTMATKALPAKGGQQSPSPQPNGDGGGASTINWGDRSNSLFQTLLKDPSVQAINEVTENADGTYSLNALSKGNAYSTAAQIAVKMMVNQQNSSADQPIPNGGIVYSTKDEEKFKALTGYNIVQAGGGDILIDDNGKGPGQNNDVIDTLWSAFSIARGVQDIDDGHLGGVPDSDVTVTDLKRAVSDMLKPDFYNKTIVDRLLKRIQDTLGDDGQGSKLP</sequence>
<feature type="region of interest" description="Disordered" evidence="1">
    <location>
        <begin position="1"/>
        <end position="43"/>
    </location>
</feature>
<protein>
    <submittedName>
        <fullName evidence="2">Uncharacterized protein</fullName>
    </submittedName>
</protein>
<gene>
    <name evidence="2" type="ORF">D3273_21315</name>
</gene>
<evidence type="ECO:0000313" key="3">
    <source>
        <dbReference type="Proteomes" id="UP000290759"/>
    </source>
</evidence>
<organism evidence="2 3">
    <name type="scientific">Lichenibacterium minor</name>
    <dbReference type="NCBI Taxonomy" id="2316528"/>
    <lineage>
        <taxon>Bacteria</taxon>
        <taxon>Pseudomonadati</taxon>
        <taxon>Pseudomonadota</taxon>
        <taxon>Alphaproteobacteria</taxon>
        <taxon>Hyphomicrobiales</taxon>
        <taxon>Lichenihabitantaceae</taxon>
        <taxon>Lichenibacterium</taxon>
    </lineage>
</organism>
<reference evidence="2 3" key="2">
    <citation type="submission" date="2019-02" db="EMBL/GenBank/DDBJ databases">
        <title>'Lichenibacterium ramalinii' gen. nov. sp. nov., 'Lichenibacterium minor' gen. nov. sp. nov.</title>
        <authorList>
            <person name="Pankratov T."/>
        </authorList>
    </citation>
    <scope>NUCLEOTIDE SEQUENCE [LARGE SCALE GENOMIC DNA]</scope>
    <source>
        <strain evidence="2 3">RmlP026</strain>
    </source>
</reference>
<reference evidence="2 3" key="1">
    <citation type="submission" date="2018-12" db="EMBL/GenBank/DDBJ databases">
        <authorList>
            <person name="Grouzdev D.S."/>
            <person name="Krutkina M.S."/>
        </authorList>
    </citation>
    <scope>NUCLEOTIDE SEQUENCE [LARGE SCALE GENOMIC DNA]</scope>
    <source>
        <strain evidence="2 3">RmlP026</strain>
    </source>
</reference>
<comment type="caution">
    <text evidence="2">The sequence shown here is derived from an EMBL/GenBank/DDBJ whole genome shotgun (WGS) entry which is preliminary data.</text>
</comment>
<evidence type="ECO:0000256" key="1">
    <source>
        <dbReference type="SAM" id="MobiDB-lite"/>
    </source>
</evidence>
<keyword evidence="3" id="KW-1185">Reference proteome</keyword>
<dbReference type="RefSeq" id="WP_129228915.1">
    <property type="nucleotide sequence ID" value="NZ_QYBB01000036.1"/>
</dbReference>
<proteinExistence type="predicted"/>
<evidence type="ECO:0000313" key="2">
    <source>
        <dbReference type="EMBL" id="RYC29915.1"/>
    </source>
</evidence>
<name>A0A4Q2U535_9HYPH</name>
<accession>A0A4Q2U535</accession>
<dbReference type="EMBL" id="QYBB01000036">
    <property type="protein sequence ID" value="RYC29915.1"/>
    <property type="molecule type" value="Genomic_DNA"/>
</dbReference>
<dbReference type="Proteomes" id="UP000290759">
    <property type="component" value="Unassembled WGS sequence"/>
</dbReference>
<dbReference type="AlphaFoldDB" id="A0A4Q2U535"/>